<evidence type="ECO:0000313" key="2">
    <source>
        <dbReference type="Proteomes" id="UP001345963"/>
    </source>
</evidence>
<proteinExistence type="predicted"/>
<sequence length="107" mass="12049">MLNHYHSPQETHHHRINGLQARCSDMCGRITFECLVLKHLKDIKGAPAGLRGVCSEDAVCLGLHFIVHHLDHPGTHARILFVDFSLQHHQPRHPPSEAHPAHCASRL</sequence>
<reference evidence="1 2" key="1">
    <citation type="submission" date="2021-07" db="EMBL/GenBank/DDBJ databases">
        <authorList>
            <person name="Palmer J.M."/>
        </authorList>
    </citation>
    <scope>NUCLEOTIDE SEQUENCE [LARGE SCALE GENOMIC DNA]</scope>
    <source>
        <strain evidence="1 2">AT_MEX2019</strain>
        <tissue evidence="1">Muscle</tissue>
    </source>
</reference>
<dbReference type="Proteomes" id="UP001345963">
    <property type="component" value="Unassembled WGS sequence"/>
</dbReference>
<keyword evidence="2" id="KW-1185">Reference proteome</keyword>
<organism evidence="1 2">
    <name type="scientific">Ataeniobius toweri</name>
    <dbReference type="NCBI Taxonomy" id="208326"/>
    <lineage>
        <taxon>Eukaryota</taxon>
        <taxon>Metazoa</taxon>
        <taxon>Chordata</taxon>
        <taxon>Craniata</taxon>
        <taxon>Vertebrata</taxon>
        <taxon>Euteleostomi</taxon>
        <taxon>Actinopterygii</taxon>
        <taxon>Neopterygii</taxon>
        <taxon>Teleostei</taxon>
        <taxon>Neoteleostei</taxon>
        <taxon>Acanthomorphata</taxon>
        <taxon>Ovalentaria</taxon>
        <taxon>Atherinomorphae</taxon>
        <taxon>Cyprinodontiformes</taxon>
        <taxon>Goodeidae</taxon>
        <taxon>Ataeniobius</taxon>
    </lineage>
</organism>
<accession>A0ABU7BXL3</accession>
<gene>
    <name evidence="1" type="ORF">ATANTOWER_009431</name>
</gene>
<comment type="caution">
    <text evidence="1">The sequence shown here is derived from an EMBL/GenBank/DDBJ whole genome shotgun (WGS) entry which is preliminary data.</text>
</comment>
<protein>
    <submittedName>
        <fullName evidence="1">Uncharacterized protein</fullName>
    </submittedName>
</protein>
<evidence type="ECO:0000313" key="1">
    <source>
        <dbReference type="EMBL" id="MED6255417.1"/>
    </source>
</evidence>
<dbReference type="EMBL" id="JAHUTI010070999">
    <property type="protein sequence ID" value="MED6255417.1"/>
    <property type="molecule type" value="Genomic_DNA"/>
</dbReference>
<name>A0ABU7BXL3_9TELE</name>